<comment type="similarity">
    <text evidence="1">Belongs to the spermidine/spermine synthase family.</text>
</comment>
<evidence type="ECO:0000256" key="1">
    <source>
        <dbReference type="ARBA" id="ARBA00007867"/>
    </source>
</evidence>
<dbReference type="GO" id="GO:0004766">
    <property type="term" value="F:spermidine synthase activity"/>
    <property type="evidence" value="ECO:0007669"/>
    <property type="project" value="UniProtKB-EC"/>
</dbReference>
<dbReference type="InterPro" id="IPR001045">
    <property type="entry name" value="Spermi_synthase"/>
</dbReference>
<proteinExistence type="inferred from homology"/>
<keyword evidence="3" id="KW-0620">Polyamine biosynthesis</keyword>
<reference evidence="6" key="1">
    <citation type="submission" date="2018-06" db="EMBL/GenBank/DDBJ databases">
        <authorList>
            <person name="Zhirakovskaya E."/>
        </authorList>
    </citation>
    <scope>NUCLEOTIDE SEQUENCE</scope>
</reference>
<evidence type="ECO:0000256" key="4">
    <source>
        <dbReference type="SAM" id="Phobius"/>
    </source>
</evidence>
<dbReference type="NCBIfam" id="NF002956">
    <property type="entry name" value="PRK03612.1"/>
    <property type="match status" value="1"/>
</dbReference>
<evidence type="ECO:0000256" key="2">
    <source>
        <dbReference type="ARBA" id="ARBA00022679"/>
    </source>
</evidence>
<evidence type="ECO:0000259" key="5">
    <source>
        <dbReference type="PROSITE" id="PS51006"/>
    </source>
</evidence>
<dbReference type="GO" id="GO:0010487">
    <property type="term" value="F:thermospermine synthase activity"/>
    <property type="evidence" value="ECO:0007669"/>
    <property type="project" value="UniProtKB-ARBA"/>
</dbReference>
<dbReference type="AlphaFoldDB" id="A0A3B1DEU6"/>
<dbReference type="InterPro" id="IPR030374">
    <property type="entry name" value="PABS"/>
</dbReference>
<feature type="transmembrane region" description="Helical" evidence="4">
    <location>
        <begin position="101"/>
        <end position="124"/>
    </location>
</feature>
<feature type="transmembrane region" description="Helical" evidence="4">
    <location>
        <begin position="41"/>
        <end position="61"/>
    </location>
</feature>
<feature type="transmembrane region" description="Helical" evidence="4">
    <location>
        <begin position="9"/>
        <end position="29"/>
    </location>
</feature>
<keyword evidence="4" id="KW-1133">Transmembrane helix</keyword>
<keyword evidence="4" id="KW-0812">Transmembrane</keyword>
<dbReference type="EC" id="2.5.1.16" evidence="6"/>
<feature type="transmembrane region" description="Helical" evidence="4">
    <location>
        <begin position="73"/>
        <end position="95"/>
    </location>
</feature>
<dbReference type="GO" id="GO:0006596">
    <property type="term" value="P:polyamine biosynthetic process"/>
    <property type="evidence" value="ECO:0007669"/>
    <property type="project" value="UniProtKB-KW"/>
</dbReference>
<dbReference type="PROSITE" id="PS01330">
    <property type="entry name" value="PABS_1"/>
    <property type="match status" value="1"/>
</dbReference>
<feature type="transmembrane region" description="Helical" evidence="4">
    <location>
        <begin position="171"/>
        <end position="189"/>
    </location>
</feature>
<dbReference type="PANTHER" id="PTHR43317:SF1">
    <property type="entry name" value="THERMOSPERMINE SYNTHASE ACAULIS5"/>
    <property type="match status" value="1"/>
</dbReference>
<feature type="transmembrane region" description="Helical" evidence="4">
    <location>
        <begin position="196"/>
        <end position="215"/>
    </location>
</feature>
<dbReference type="EMBL" id="UOGJ01000046">
    <property type="protein sequence ID" value="VAX35363.1"/>
    <property type="molecule type" value="Genomic_DNA"/>
</dbReference>
<dbReference type="SUPFAM" id="SSF53335">
    <property type="entry name" value="S-adenosyl-L-methionine-dependent methyltransferases"/>
    <property type="match status" value="1"/>
</dbReference>
<keyword evidence="2 6" id="KW-0808">Transferase</keyword>
<dbReference type="PANTHER" id="PTHR43317">
    <property type="entry name" value="THERMOSPERMINE SYNTHASE ACAULIS5"/>
    <property type="match status" value="1"/>
</dbReference>
<protein>
    <submittedName>
        <fullName evidence="6">Spermidine synthase</fullName>
        <ecNumber evidence="6">2.5.1.16</ecNumber>
    </submittedName>
</protein>
<evidence type="ECO:0000313" key="6">
    <source>
        <dbReference type="EMBL" id="VAX35363.1"/>
    </source>
</evidence>
<dbReference type="Gene3D" id="3.40.50.150">
    <property type="entry name" value="Vaccinia Virus protein VP39"/>
    <property type="match status" value="1"/>
</dbReference>
<dbReference type="SUPFAM" id="SSF103473">
    <property type="entry name" value="MFS general substrate transporter"/>
    <property type="match status" value="1"/>
</dbReference>
<keyword evidence="4" id="KW-0472">Membrane</keyword>
<dbReference type="InterPro" id="IPR029063">
    <property type="entry name" value="SAM-dependent_MTases_sf"/>
</dbReference>
<gene>
    <name evidence="6" type="ORF">MNBD_UNCLBAC01-46</name>
</gene>
<name>A0A3B1DEU6_9ZZZZ</name>
<sequence length="550" mass="62686">MNQSKKNSWVLYLSIFVMGGCGLAYEYTFSKLSTDLLGNSSRQWALIIGIMMFFMGIGADLQKRVKKDLIGKFITAEIILGLVGSFGPIVFLYSFGAFRDYFVLIQYIFICFMGVLIGFEIPLLTRINEKYSSQLSVNLGNILKMDYFGSVIGALVWIFVLPKFFTIIEGAFVLGMATLLTAAVSIYFFRDLIKGLKRFVFCASISFLLICFGYTQSAHWTVYAEQRLYRDRIIFSQTTDYQHIVLTQSTSGEIACYINGHLQFNSIDEHIYHENLVHPVMNIAPRRDHVLVLGGGDGMAVREVLKYKDVKKITLVDLDPVMTFLARENPFFVKMNDNSLNNAKVKIIKNNTLVLGAKEDLYIQNQNKLLEDRIGKVAELNVINLDAVRFMELVQGKYDVIIIDFPDPNSLELAKLYSQQFYQLVTKKLTPRGLLVQQSTSPIHAKEAFLCVGRTMKQSGLVAVPIHDNVPSFGEWGWWIAGREQVYTEKKLRQKLKNVVSLMASTQYLSVDLMQASVFFGKAQFETQETDINTISSTRIYDYYLQAWRE</sequence>
<dbReference type="InterPro" id="IPR036259">
    <property type="entry name" value="MFS_trans_sf"/>
</dbReference>
<evidence type="ECO:0000256" key="3">
    <source>
        <dbReference type="ARBA" id="ARBA00023115"/>
    </source>
</evidence>
<organism evidence="6">
    <name type="scientific">hydrothermal vent metagenome</name>
    <dbReference type="NCBI Taxonomy" id="652676"/>
    <lineage>
        <taxon>unclassified sequences</taxon>
        <taxon>metagenomes</taxon>
        <taxon>ecological metagenomes</taxon>
    </lineage>
</organism>
<dbReference type="InterPro" id="IPR030373">
    <property type="entry name" value="PABS_CS"/>
</dbReference>
<accession>A0A3B1DEU6</accession>
<dbReference type="PROSITE" id="PS51257">
    <property type="entry name" value="PROKAR_LIPOPROTEIN"/>
    <property type="match status" value="1"/>
</dbReference>
<feature type="domain" description="PABS" evidence="5">
    <location>
        <begin position="218"/>
        <end position="483"/>
    </location>
</feature>
<dbReference type="Pfam" id="PF01564">
    <property type="entry name" value="Spermine_synth"/>
    <property type="match status" value="2"/>
</dbReference>
<feature type="transmembrane region" description="Helical" evidence="4">
    <location>
        <begin position="145"/>
        <end position="165"/>
    </location>
</feature>
<dbReference type="PROSITE" id="PS51006">
    <property type="entry name" value="PABS_2"/>
    <property type="match status" value="1"/>
</dbReference>
<dbReference type="HAMAP" id="MF_00198">
    <property type="entry name" value="Spermidine_synth"/>
    <property type="match status" value="1"/>
</dbReference>